<reference evidence="1 4" key="2">
    <citation type="submission" date="2021-03" db="EMBL/GenBank/DDBJ databases">
        <title>Antimicrobial resistance genes in bacteria isolated from Japanese honey, and their potential for conferring macrolide and lincosamide resistance in the American foulbrood pathogen Paenibacillus larvae.</title>
        <authorList>
            <person name="Okamoto M."/>
            <person name="Kumagai M."/>
            <person name="Kanamori H."/>
            <person name="Takamatsu D."/>
        </authorList>
    </citation>
    <scope>NUCLEOTIDE SEQUENCE [LARGE SCALE GENOMIC DNA]</scope>
    <source>
        <strain evidence="1 4">J6TS1</strain>
    </source>
</reference>
<comment type="caution">
    <text evidence="2">The sequence shown here is derived from an EMBL/GenBank/DDBJ whole genome shotgun (WGS) entry which is preliminary data.</text>
</comment>
<dbReference type="Proteomes" id="UP000680670">
    <property type="component" value="Unassembled WGS sequence"/>
</dbReference>
<proteinExistence type="predicted"/>
<organism evidence="2 3">
    <name type="scientific">Siminovitchia terrae</name>
    <name type="common">Bacillus terrae</name>
    <dbReference type="NCBI Taxonomy" id="1914933"/>
    <lineage>
        <taxon>Bacteria</taxon>
        <taxon>Bacillati</taxon>
        <taxon>Bacillota</taxon>
        <taxon>Bacilli</taxon>
        <taxon>Bacillales</taxon>
        <taxon>Bacillaceae</taxon>
        <taxon>Siminovitchia</taxon>
    </lineage>
</organism>
<name>A0A429X706_SIMTE</name>
<dbReference type="AlphaFoldDB" id="A0A429X706"/>
<evidence type="ECO:0000313" key="3">
    <source>
        <dbReference type="Proteomes" id="UP000287296"/>
    </source>
</evidence>
<evidence type="ECO:0000313" key="1">
    <source>
        <dbReference type="EMBL" id="GIN94297.1"/>
    </source>
</evidence>
<keyword evidence="4" id="KW-1185">Reference proteome</keyword>
<accession>A0A429X706</accession>
<dbReference type="Proteomes" id="UP000287296">
    <property type="component" value="Unassembled WGS sequence"/>
</dbReference>
<gene>
    <name evidence="2" type="ORF">D5F11_012770</name>
    <name evidence="1" type="ORF">J6TS1_01670</name>
</gene>
<dbReference type="RefSeq" id="WP_120116294.1">
    <property type="nucleotide sequence ID" value="NZ_BORI01000003.1"/>
</dbReference>
<dbReference type="EMBL" id="QYTW02000012">
    <property type="protein sequence ID" value="RST59225.1"/>
    <property type="molecule type" value="Genomic_DNA"/>
</dbReference>
<sequence length="78" mass="8919">MDEEDSFGLDEEIKTILFICIGCGEEDDVPEFVVQEFQEDKKQNEEVETICPRCNGAMRRARKVPSDFTSLGTSLRSR</sequence>
<dbReference type="OrthoDB" id="2897530at2"/>
<dbReference type="EMBL" id="BORJ01000001">
    <property type="protein sequence ID" value="GIN94297.1"/>
    <property type="molecule type" value="Genomic_DNA"/>
</dbReference>
<protein>
    <submittedName>
        <fullName evidence="2">Uncharacterized protein</fullName>
    </submittedName>
</protein>
<evidence type="ECO:0000313" key="4">
    <source>
        <dbReference type="Proteomes" id="UP000680670"/>
    </source>
</evidence>
<reference evidence="2 3" key="1">
    <citation type="submission" date="2018-12" db="EMBL/GenBank/DDBJ databases">
        <authorList>
            <person name="Sun L."/>
            <person name="Chen Z."/>
        </authorList>
    </citation>
    <scope>NUCLEOTIDE SEQUENCE [LARGE SCALE GENOMIC DNA]</scope>
    <source>
        <strain evidence="2 3">LMG 29736</strain>
    </source>
</reference>
<evidence type="ECO:0000313" key="2">
    <source>
        <dbReference type="EMBL" id="RST59225.1"/>
    </source>
</evidence>